<dbReference type="EMBL" id="JH767213">
    <property type="protein sequence ID" value="EQC27197.1"/>
    <property type="molecule type" value="Genomic_DNA"/>
</dbReference>
<dbReference type="Gene3D" id="2.30.29.30">
    <property type="entry name" value="Pleckstrin-homology domain (PH domain)/Phosphotyrosine-binding domain (PTB)"/>
    <property type="match status" value="1"/>
</dbReference>
<organism evidence="1 2">
    <name type="scientific">Saprolegnia diclina (strain VS20)</name>
    <dbReference type="NCBI Taxonomy" id="1156394"/>
    <lineage>
        <taxon>Eukaryota</taxon>
        <taxon>Sar</taxon>
        <taxon>Stramenopiles</taxon>
        <taxon>Oomycota</taxon>
        <taxon>Saprolegniomycetes</taxon>
        <taxon>Saprolegniales</taxon>
        <taxon>Saprolegniaceae</taxon>
        <taxon>Saprolegnia</taxon>
    </lineage>
</organism>
<name>T0RC68_SAPDV</name>
<keyword evidence="2" id="KW-1185">Reference proteome</keyword>
<evidence type="ECO:0008006" key="3">
    <source>
        <dbReference type="Google" id="ProtNLM"/>
    </source>
</evidence>
<gene>
    <name evidence="1" type="ORF">SDRG_14999</name>
</gene>
<dbReference type="OMA" id="KWIHALL"/>
<dbReference type="AlphaFoldDB" id="T0RC68"/>
<evidence type="ECO:0000313" key="2">
    <source>
        <dbReference type="Proteomes" id="UP000030762"/>
    </source>
</evidence>
<reference evidence="1 2" key="1">
    <citation type="submission" date="2012-04" db="EMBL/GenBank/DDBJ databases">
        <title>The Genome Sequence of Saprolegnia declina VS20.</title>
        <authorList>
            <consortium name="The Broad Institute Genome Sequencing Platform"/>
            <person name="Russ C."/>
            <person name="Nusbaum C."/>
            <person name="Tyler B."/>
            <person name="van West P."/>
            <person name="Dieguez-Uribeondo J."/>
            <person name="de Bruijn I."/>
            <person name="Tripathy S."/>
            <person name="Jiang R."/>
            <person name="Young S.K."/>
            <person name="Zeng Q."/>
            <person name="Gargeya S."/>
            <person name="Fitzgerald M."/>
            <person name="Haas B."/>
            <person name="Abouelleil A."/>
            <person name="Alvarado L."/>
            <person name="Arachchi H.M."/>
            <person name="Berlin A."/>
            <person name="Chapman S.B."/>
            <person name="Goldberg J."/>
            <person name="Griggs A."/>
            <person name="Gujja S."/>
            <person name="Hansen M."/>
            <person name="Howarth C."/>
            <person name="Imamovic A."/>
            <person name="Larimer J."/>
            <person name="McCowen C."/>
            <person name="Montmayeur A."/>
            <person name="Murphy C."/>
            <person name="Neiman D."/>
            <person name="Pearson M."/>
            <person name="Priest M."/>
            <person name="Roberts A."/>
            <person name="Saif S."/>
            <person name="Shea T."/>
            <person name="Sisk P."/>
            <person name="Sykes S."/>
            <person name="Wortman J."/>
            <person name="Nusbaum C."/>
            <person name="Birren B."/>
        </authorList>
    </citation>
    <scope>NUCLEOTIDE SEQUENCE [LARGE SCALE GENOMIC DNA]</scope>
    <source>
        <strain evidence="1 2">VS20</strain>
    </source>
</reference>
<proteinExistence type="predicted"/>
<evidence type="ECO:0000313" key="1">
    <source>
        <dbReference type="EMBL" id="EQC27197.1"/>
    </source>
</evidence>
<accession>T0RC68</accession>
<dbReference type="GeneID" id="19955726"/>
<dbReference type="OrthoDB" id="63226at2759"/>
<dbReference type="RefSeq" id="XP_008619384.1">
    <property type="nucleotide sequence ID" value="XM_008621162.1"/>
</dbReference>
<dbReference type="VEuPathDB" id="FungiDB:SDRG_14999"/>
<dbReference type="SUPFAM" id="SSF50729">
    <property type="entry name" value="PH domain-like"/>
    <property type="match status" value="1"/>
</dbReference>
<sequence>MTGAIVCESILEAKTKKFVIATWGTSYWRLCDRLLVNAKTKADVDARHHHVKAYTVIEGCTWQGHEMGFRVATKEAGWVHFRAGSKAEWAKWIHALLSLQTIKVRATPTISSNSTSTACDDDEVPTFACEKFQP</sequence>
<dbReference type="InParanoid" id="T0RC68"/>
<protein>
    <recommendedName>
        <fullName evidence="3">PH domain-containing protein</fullName>
    </recommendedName>
</protein>
<dbReference type="Proteomes" id="UP000030762">
    <property type="component" value="Unassembled WGS sequence"/>
</dbReference>
<dbReference type="InterPro" id="IPR011993">
    <property type="entry name" value="PH-like_dom_sf"/>
</dbReference>